<evidence type="ECO:0000313" key="10">
    <source>
        <dbReference type="Proteomes" id="UP000182654"/>
    </source>
</evidence>
<dbReference type="AlphaFoldDB" id="A0A1H0WGF1"/>
<feature type="transmembrane region" description="Helical" evidence="6">
    <location>
        <begin position="65"/>
        <end position="86"/>
    </location>
</feature>
<dbReference type="InterPro" id="IPR001123">
    <property type="entry name" value="LeuE-type"/>
</dbReference>
<reference evidence="8 10" key="2">
    <citation type="submission" date="2016-10" db="EMBL/GenBank/DDBJ databases">
        <authorList>
            <person name="Varghese N."/>
            <person name="Submissions S."/>
        </authorList>
    </citation>
    <scope>NUCLEOTIDE SEQUENCE [LARGE SCALE GENOMIC DNA]</scope>
    <source>
        <strain evidence="8 10">BS2774</strain>
    </source>
</reference>
<dbReference type="Pfam" id="PF01810">
    <property type="entry name" value="LysE"/>
    <property type="match status" value="1"/>
</dbReference>
<keyword evidence="2" id="KW-1003">Cell membrane</keyword>
<keyword evidence="4 6" id="KW-1133">Transmembrane helix</keyword>
<dbReference type="RefSeq" id="WP_071491489.1">
    <property type="nucleotide sequence ID" value="NZ_LT629708.1"/>
</dbReference>
<evidence type="ECO:0000256" key="3">
    <source>
        <dbReference type="ARBA" id="ARBA00022692"/>
    </source>
</evidence>
<dbReference type="PANTHER" id="PTHR30086:SF20">
    <property type="entry name" value="ARGININE EXPORTER PROTEIN ARGO-RELATED"/>
    <property type="match status" value="1"/>
</dbReference>
<dbReference type="PANTHER" id="PTHR30086">
    <property type="entry name" value="ARGININE EXPORTER PROTEIN ARGO"/>
    <property type="match status" value="1"/>
</dbReference>
<evidence type="ECO:0000256" key="1">
    <source>
        <dbReference type="ARBA" id="ARBA00004651"/>
    </source>
</evidence>
<reference evidence="7 9" key="1">
    <citation type="submission" date="2016-08" db="EMBL/GenBank/DDBJ databases">
        <title>Draft genome sequence of the type strain of Pseudomonas extremorientalis LMG 19695T isolated from drinking water reservoir.</title>
        <authorList>
            <person name="Tambong J.T."/>
        </authorList>
    </citation>
    <scope>NUCLEOTIDE SEQUENCE [LARGE SCALE GENOMIC DNA]</scope>
    <source>
        <strain evidence="7 9">LMG 19695</strain>
    </source>
</reference>
<comment type="subcellular location">
    <subcellularLocation>
        <location evidence="1">Cell membrane</location>
        <topology evidence="1">Multi-pass membrane protein</topology>
    </subcellularLocation>
</comment>
<dbReference type="EMBL" id="MDGK01000055">
    <property type="protein sequence ID" value="OIN05888.1"/>
    <property type="molecule type" value="Genomic_DNA"/>
</dbReference>
<evidence type="ECO:0000313" key="7">
    <source>
        <dbReference type="EMBL" id="OIN05888.1"/>
    </source>
</evidence>
<proteinExistence type="predicted"/>
<feature type="transmembrane region" description="Helical" evidence="6">
    <location>
        <begin position="38"/>
        <end position="59"/>
    </location>
</feature>
<dbReference type="GO" id="GO:0005886">
    <property type="term" value="C:plasma membrane"/>
    <property type="evidence" value="ECO:0007669"/>
    <property type="project" value="UniProtKB-SubCell"/>
</dbReference>
<gene>
    <name evidence="7" type="ORF">BFN10_22385</name>
    <name evidence="8" type="ORF">SAMN04490184_5690</name>
</gene>
<dbReference type="Proteomes" id="UP000181686">
    <property type="component" value="Unassembled WGS sequence"/>
</dbReference>
<evidence type="ECO:0000256" key="5">
    <source>
        <dbReference type="ARBA" id="ARBA00023136"/>
    </source>
</evidence>
<name>A0A1H0WGF1_9PSED</name>
<keyword evidence="3 6" id="KW-0812">Transmembrane</keyword>
<organism evidence="7 9">
    <name type="scientific">Pseudomonas extremorientalis</name>
    <dbReference type="NCBI Taxonomy" id="169669"/>
    <lineage>
        <taxon>Bacteria</taxon>
        <taxon>Pseudomonadati</taxon>
        <taxon>Pseudomonadota</taxon>
        <taxon>Gammaproteobacteria</taxon>
        <taxon>Pseudomonadales</taxon>
        <taxon>Pseudomonadaceae</taxon>
        <taxon>Pseudomonas</taxon>
    </lineage>
</organism>
<evidence type="ECO:0000256" key="6">
    <source>
        <dbReference type="SAM" id="Phobius"/>
    </source>
</evidence>
<sequence>MHDFLSAMLFSTLLSISVGPIALIILRQSIVFGFRSALPAALGAAVADAVFAAVAFTGLKVVEAFWVANHQLLTWGAIAYLLYLGVTTFKNAAGTMQITCTAGFVPVFLLTLTSPFTIAAISSYAIASGAQLQGQGIYWNLLGVLVGSFLGQMLYAAGGGGMKKLFAERSGFGVLNRASGVCLIGFAGWQMACALSL</sequence>
<evidence type="ECO:0000313" key="9">
    <source>
        <dbReference type="Proteomes" id="UP000181686"/>
    </source>
</evidence>
<keyword evidence="5 6" id="KW-0472">Membrane</keyword>
<dbReference type="EMBL" id="LT629708">
    <property type="protein sequence ID" value="SDP89802.1"/>
    <property type="molecule type" value="Genomic_DNA"/>
</dbReference>
<dbReference type="Proteomes" id="UP000182654">
    <property type="component" value="Chromosome I"/>
</dbReference>
<evidence type="ECO:0000256" key="4">
    <source>
        <dbReference type="ARBA" id="ARBA00022989"/>
    </source>
</evidence>
<evidence type="ECO:0000313" key="8">
    <source>
        <dbReference type="EMBL" id="SDP89802.1"/>
    </source>
</evidence>
<keyword evidence="10" id="KW-1185">Reference proteome</keyword>
<accession>A0A1H0WGF1</accession>
<feature type="transmembrane region" description="Helical" evidence="6">
    <location>
        <begin position="6"/>
        <end position="26"/>
    </location>
</feature>
<feature type="transmembrane region" description="Helical" evidence="6">
    <location>
        <begin position="137"/>
        <end position="157"/>
    </location>
</feature>
<dbReference type="GO" id="GO:0015171">
    <property type="term" value="F:amino acid transmembrane transporter activity"/>
    <property type="evidence" value="ECO:0007669"/>
    <property type="project" value="TreeGrafter"/>
</dbReference>
<feature type="transmembrane region" description="Helical" evidence="6">
    <location>
        <begin position="98"/>
        <end position="125"/>
    </location>
</feature>
<protein>
    <submittedName>
        <fullName evidence="8">Threonine/homoserine/homoserine lactone efflux protein</fullName>
    </submittedName>
</protein>
<evidence type="ECO:0000256" key="2">
    <source>
        <dbReference type="ARBA" id="ARBA00022475"/>
    </source>
</evidence>